<protein>
    <recommendedName>
        <fullName evidence="6 11">Coproporphyrinogen III oxidase</fullName>
        <ecNumber evidence="5 11">1.3.3.15</ecNumber>
    </recommendedName>
</protein>
<evidence type="ECO:0000259" key="12">
    <source>
        <dbReference type="Pfam" id="PF01593"/>
    </source>
</evidence>
<dbReference type="RefSeq" id="WP_087618312.1">
    <property type="nucleotide sequence ID" value="NZ_JAFBEY010000010.1"/>
</dbReference>
<evidence type="ECO:0000256" key="11">
    <source>
        <dbReference type="RuleBase" id="RU364052"/>
    </source>
</evidence>
<dbReference type="InterPro" id="IPR050464">
    <property type="entry name" value="Zeta_carotene_desat/Oxidored"/>
</dbReference>
<gene>
    <name evidence="13" type="ORF">CBM15_16285</name>
</gene>
<accession>A0ABX3ZEB1</accession>
<dbReference type="InterPro" id="IPR004572">
    <property type="entry name" value="Protoporphyrinogen_oxidase"/>
</dbReference>
<evidence type="ECO:0000313" key="14">
    <source>
        <dbReference type="Proteomes" id="UP000196594"/>
    </source>
</evidence>
<comment type="cofactor">
    <cofactor evidence="2 11">
        <name>FAD</name>
        <dbReference type="ChEBI" id="CHEBI:57692"/>
    </cofactor>
</comment>
<evidence type="ECO:0000256" key="7">
    <source>
        <dbReference type="ARBA" id="ARBA00022630"/>
    </source>
</evidence>
<evidence type="ECO:0000256" key="1">
    <source>
        <dbReference type="ARBA" id="ARBA00001755"/>
    </source>
</evidence>
<comment type="catalytic activity">
    <reaction evidence="1">
        <text>coproporphyrinogen III + 3 O2 = coproporphyrin III + 3 H2O2</text>
        <dbReference type="Rhea" id="RHEA:43436"/>
        <dbReference type="ChEBI" id="CHEBI:15379"/>
        <dbReference type="ChEBI" id="CHEBI:16240"/>
        <dbReference type="ChEBI" id="CHEBI:57309"/>
        <dbReference type="ChEBI" id="CHEBI:131725"/>
        <dbReference type="EC" id="1.3.3.15"/>
    </reaction>
    <physiologicalReaction direction="left-to-right" evidence="1">
        <dbReference type="Rhea" id="RHEA:43437"/>
    </physiologicalReaction>
</comment>
<keyword evidence="7 11" id="KW-0285">Flavoprotein</keyword>
<comment type="subcellular location">
    <subcellularLocation>
        <location evidence="11">Cytoplasm</location>
    </subcellularLocation>
</comment>
<dbReference type="Pfam" id="PF01593">
    <property type="entry name" value="Amino_oxidase"/>
    <property type="match status" value="1"/>
</dbReference>
<evidence type="ECO:0000313" key="13">
    <source>
        <dbReference type="EMBL" id="OUZ37772.1"/>
    </source>
</evidence>
<dbReference type="Proteomes" id="UP000196594">
    <property type="component" value="Unassembled WGS sequence"/>
</dbReference>
<dbReference type="PANTHER" id="PTHR42923">
    <property type="entry name" value="PROTOPORPHYRINOGEN OXIDASE"/>
    <property type="match status" value="1"/>
</dbReference>
<dbReference type="InterPro" id="IPR002937">
    <property type="entry name" value="Amino_oxidase"/>
</dbReference>
<comment type="function">
    <text evidence="11">Involved in coproporphyrin-dependent heme b biosynthesis. Catalyzes the oxidation of coproporphyrinogen III to coproporphyrin III.</text>
</comment>
<evidence type="ECO:0000256" key="9">
    <source>
        <dbReference type="ARBA" id="ARBA00023002"/>
    </source>
</evidence>
<keyword evidence="8 11" id="KW-0274">FAD</keyword>
<dbReference type="NCBIfam" id="TIGR00562">
    <property type="entry name" value="proto_IX_ox"/>
    <property type="match status" value="1"/>
</dbReference>
<dbReference type="PANTHER" id="PTHR42923:SF3">
    <property type="entry name" value="PROTOPORPHYRINOGEN OXIDASE"/>
    <property type="match status" value="1"/>
</dbReference>
<evidence type="ECO:0000256" key="2">
    <source>
        <dbReference type="ARBA" id="ARBA00001974"/>
    </source>
</evidence>
<comment type="pathway">
    <text evidence="3 11">Porphyrin-containing compound metabolism; protoheme biosynthesis.</text>
</comment>
<evidence type="ECO:0000256" key="6">
    <source>
        <dbReference type="ARBA" id="ARBA00019046"/>
    </source>
</evidence>
<keyword evidence="10 11" id="KW-0350">Heme biosynthesis</keyword>
<evidence type="ECO:0000256" key="4">
    <source>
        <dbReference type="ARBA" id="ARBA00008310"/>
    </source>
</evidence>
<evidence type="ECO:0000256" key="10">
    <source>
        <dbReference type="ARBA" id="ARBA00023133"/>
    </source>
</evidence>
<dbReference type="Gene3D" id="3.90.660.20">
    <property type="entry name" value="Protoporphyrinogen oxidase, mitochondrial, domain 2"/>
    <property type="match status" value="1"/>
</dbReference>
<evidence type="ECO:0000256" key="5">
    <source>
        <dbReference type="ARBA" id="ARBA00012402"/>
    </source>
</evidence>
<feature type="domain" description="Amine oxidase" evidence="12">
    <location>
        <begin position="17"/>
        <end position="467"/>
    </location>
</feature>
<name>A0ABX3ZEB1_9BACL</name>
<dbReference type="SUPFAM" id="SSF51905">
    <property type="entry name" value="FAD/NAD(P)-binding domain"/>
    <property type="match status" value="1"/>
</dbReference>
<comment type="similarity">
    <text evidence="4 11">Belongs to the protoporphyrinogen/coproporphyrinogen oxidase family. Coproporphyrinogen III oxidase subfamily.</text>
</comment>
<proteinExistence type="inferred from homology"/>
<dbReference type="Gene3D" id="1.10.3110.10">
    <property type="entry name" value="protoporphyrinogen ix oxidase, domain 3"/>
    <property type="match status" value="1"/>
</dbReference>
<dbReference type="Gene3D" id="3.50.50.60">
    <property type="entry name" value="FAD/NAD(P)-binding domain"/>
    <property type="match status" value="1"/>
</dbReference>
<dbReference type="InterPro" id="IPR036188">
    <property type="entry name" value="FAD/NAD-bd_sf"/>
</dbReference>
<keyword evidence="9 11" id="KW-0560">Oxidoreductase</keyword>
<evidence type="ECO:0000256" key="3">
    <source>
        <dbReference type="ARBA" id="ARBA00004744"/>
    </source>
</evidence>
<dbReference type="EMBL" id="NHNT01000013">
    <property type="protein sequence ID" value="OUZ37772.1"/>
    <property type="molecule type" value="Genomic_DNA"/>
</dbReference>
<keyword evidence="11" id="KW-0963">Cytoplasm</keyword>
<dbReference type="EC" id="1.3.3.15" evidence="5 11"/>
<evidence type="ECO:0000256" key="8">
    <source>
        <dbReference type="ARBA" id="ARBA00022827"/>
    </source>
</evidence>
<dbReference type="NCBIfam" id="NF008845">
    <property type="entry name" value="PRK11883.1-5"/>
    <property type="match status" value="1"/>
</dbReference>
<comment type="caution">
    <text evidence="13">The sequence shown here is derived from an EMBL/GenBank/DDBJ whole genome shotgun (WGS) entry which is preliminary data.</text>
</comment>
<dbReference type="SUPFAM" id="SSF54373">
    <property type="entry name" value="FAD-linked reductases, C-terminal domain"/>
    <property type="match status" value="1"/>
</dbReference>
<keyword evidence="14" id="KW-1185">Reference proteome</keyword>
<sequence>MRVTLKRKKVVIVGGGITGLTTAYYLQQKTKAHNLPIDIVLIEASLRLGGKIHTVRQNGYIIERGPESFFDTGSSVRKLARDLNIEHEMIQNNYGRTFIAVGSKLHQIPSNILLGGSPKILPFMTSNVLSLMGKFRAAGDLLLPKLPHAADEPISEFFNRRFGKEVVENLVEPVLAGTFAGDVDHLSMQSMFPQFYQLEKEYRSLLLGMKKTGKGIYALVDTPGELHYESFENGLESLIETLEKTLTDVTILKGLKVNSIEKNNDDTHLVELNDGTSIQADKIVVTTPFNVTKKIFPDSMTMMKVPDMNYATIATVTMAFEKGSIQKYEDALNFFVSRNSHFAITSCTWSHRKWDNVSPDGQELLRVYIGRVGDESIVELSDSEIEKIVLQDLERAVGLNAQPLLTTVARWKEAMPQYTIGHELRMSTMKEQFYQEFPNVLLTGSSYEGISIPDCVLQGRNTAEQLLNQFAESKVAM</sequence>
<reference evidence="13 14" key="1">
    <citation type="journal article" date="2017" name="Int. J. Syst. Evol. Microbiol.">
        <title>Solibacillus kalamii sp. nov., isolated from a high-efficiency particulate arrestance filter system used in the International Space Station.</title>
        <authorList>
            <person name="Checinska Sielaff A."/>
            <person name="Kumar R.M."/>
            <person name="Pal D."/>
            <person name="Mayilraj S."/>
            <person name="Venkateswaran K."/>
        </authorList>
    </citation>
    <scope>NUCLEOTIDE SEQUENCE [LARGE SCALE GENOMIC DNA]</scope>
    <source>
        <strain evidence="13 14">ISSFR-015</strain>
    </source>
</reference>
<organism evidence="13 14">
    <name type="scientific">Solibacillus kalamii</name>
    <dbReference type="NCBI Taxonomy" id="1748298"/>
    <lineage>
        <taxon>Bacteria</taxon>
        <taxon>Bacillati</taxon>
        <taxon>Bacillota</taxon>
        <taxon>Bacilli</taxon>
        <taxon>Bacillales</taxon>
        <taxon>Caryophanaceae</taxon>
        <taxon>Solibacillus</taxon>
    </lineage>
</organism>